<evidence type="ECO:0000256" key="2">
    <source>
        <dbReference type="ARBA" id="ARBA00023015"/>
    </source>
</evidence>
<dbReference type="GO" id="GO:1990841">
    <property type="term" value="F:promoter-specific chromatin binding"/>
    <property type="evidence" value="ECO:0007669"/>
    <property type="project" value="TreeGrafter"/>
</dbReference>
<dbReference type="EMBL" id="UYWY01025963">
    <property type="protein sequence ID" value="VDM50108.1"/>
    <property type="molecule type" value="Genomic_DNA"/>
</dbReference>
<dbReference type="GO" id="GO:0003743">
    <property type="term" value="F:translation initiation factor activity"/>
    <property type="evidence" value="ECO:0007669"/>
    <property type="project" value="UniProtKB-KW"/>
</dbReference>
<dbReference type="GO" id="GO:0006367">
    <property type="term" value="P:transcription initiation at RNA polymerase II promoter"/>
    <property type="evidence" value="ECO:0007669"/>
    <property type="project" value="TreeGrafter"/>
</dbReference>
<keyword evidence="2" id="KW-0805">Transcription regulation</keyword>
<dbReference type="PRINTS" id="PR01443">
    <property type="entry name" value="TFIID30KDSUB"/>
</dbReference>
<dbReference type="PANTHER" id="PTHR21242:SF0">
    <property type="entry name" value="TRANSCRIPTION INITIATION FACTOR TFIID SUBUNIT 10"/>
    <property type="match status" value="1"/>
</dbReference>
<keyword evidence="7" id="KW-0648">Protein biosynthesis</keyword>
<dbReference type="InterPro" id="IPR003923">
    <property type="entry name" value="TAF10"/>
</dbReference>
<dbReference type="GO" id="GO:0000124">
    <property type="term" value="C:SAGA complex"/>
    <property type="evidence" value="ECO:0007669"/>
    <property type="project" value="TreeGrafter"/>
</dbReference>
<dbReference type="GO" id="GO:0016251">
    <property type="term" value="F:RNA polymerase II general transcription initiation factor activity"/>
    <property type="evidence" value="ECO:0007669"/>
    <property type="project" value="TreeGrafter"/>
</dbReference>
<sequence length="152" mass="16906">MGDHRNTPENVNQQTSSSVPTSILRSSTQRPLSDSQHSALLSSGAVTPGSTLRDFLNNLEEFAPTIPDAVTLHYMKRSGIDSADPRVIRLFSLAAQKFTSDIVLDCMQQARMKCLGQTKKGTKEIRYTLTSELLESVLTEYGIEVRKPPYFQ</sequence>
<keyword evidence="9" id="KW-1185">Reference proteome</keyword>
<keyword evidence="3" id="KW-0804">Transcription</keyword>
<proteinExistence type="inferred from homology"/>
<gene>
    <name evidence="7" type="primary">Taf10</name>
    <name evidence="7" type="ORF">Tcan_07211</name>
    <name evidence="8" type="ORF">TCNE_LOCUS18787</name>
</gene>
<evidence type="ECO:0000256" key="5">
    <source>
        <dbReference type="ARBA" id="ARBA00025730"/>
    </source>
</evidence>
<dbReference type="OrthoDB" id="154356at2759"/>
<dbReference type="EMBL" id="JPKZ01001475">
    <property type="protein sequence ID" value="KHN81687.1"/>
    <property type="molecule type" value="Genomic_DNA"/>
</dbReference>
<dbReference type="PANTHER" id="PTHR21242">
    <property type="entry name" value="TRANSCRIPTION INITIATION FACTOR TFIID SUBUNIT 10"/>
    <property type="match status" value="1"/>
</dbReference>
<dbReference type="Pfam" id="PF03540">
    <property type="entry name" value="TAF10"/>
    <property type="match status" value="1"/>
</dbReference>
<comment type="subcellular location">
    <subcellularLocation>
        <location evidence="1">Nucleus</location>
    </subcellularLocation>
</comment>
<comment type="similarity">
    <text evidence="5">Belongs to the TAF10 family.</text>
</comment>
<keyword evidence="4" id="KW-0539">Nucleus</keyword>
<name>A0A0B2VJR1_TOXCA</name>
<evidence type="ECO:0000256" key="4">
    <source>
        <dbReference type="ARBA" id="ARBA00023242"/>
    </source>
</evidence>
<evidence type="ECO:0000313" key="7">
    <source>
        <dbReference type="EMBL" id="KHN81687.1"/>
    </source>
</evidence>
<evidence type="ECO:0000256" key="3">
    <source>
        <dbReference type="ARBA" id="ARBA00023163"/>
    </source>
</evidence>
<keyword evidence="7" id="KW-0396">Initiation factor</keyword>
<dbReference type="AlphaFoldDB" id="A0A0B2VJR1"/>
<evidence type="ECO:0000256" key="6">
    <source>
        <dbReference type="SAM" id="MobiDB-lite"/>
    </source>
</evidence>
<dbReference type="STRING" id="6265.A0A0B2VJR1"/>
<reference evidence="7 9" key="1">
    <citation type="submission" date="2014-11" db="EMBL/GenBank/DDBJ databases">
        <title>Genetic blueprint of the zoonotic pathogen Toxocara canis.</title>
        <authorList>
            <person name="Zhu X.-Q."/>
            <person name="Korhonen P.K."/>
            <person name="Cai H."/>
            <person name="Young N.D."/>
            <person name="Nejsum P."/>
            <person name="von Samson-Himmelstjerna G."/>
            <person name="Boag P.R."/>
            <person name="Tan P."/>
            <person name="Li Q."/>
            <person name="Min J."/>
            <person name="Yang Y."/>
            <person name="Wang X."/>
            <person name="Fang X."/>
            <person name="Hall R.S."/>
            <person name="Hofmann A."/>
            <person name="Sternberg P.W."/>
            <person name="Jex A.R."/>
            <person name="Gasser R.B."/>
        </authorList>
    </citation>
    <scope>NUCLEOTIDE SEQUENCE [LARGE SCALE GENOMIC DNA]</scope>
    <source>
        <strain evidence="7">PN_DK_2014</strain>
    </source>
</reference>
<feature type="compositionally biased region" description="Polar residues" evidence="6">
    <location>
        <begin position="8"/>
        <end position="43"/>
    </location>
</feature>
<dbReference type="OMA" id="GFECDDV"/>
<feature type="region of interest" description="Disordered" evidence="6">
    <location>
        <begin position="1"/>
        <end position="43"/>
    </location>
</feature>
<reference evidence="8" key="2">
    <citation type="submission" date="2018-11" db="EMBL/GenBank/DDBJ databases">
        <authorList>
            <consortium name="Pathogen Informatics"/>
        </authorList>
    </citation>
    <scope>NUCLEOTIDE SEQUENCE [LARGE SCALE GENOMIC DNA]</scope>
</reference>
<evidence type="ECO:0000256" key="1">
    <source>
        <dbReference type="ARBA" id="ARBA00004123"/>
    </source>
</evidence>
<evidence type="ECO:0000313" key="8">
    <source>
        <dbReference type="EMBL" id="VDM50108.1"/>
    </source>
</evidence>
<accession>A0A0B2VJR1</accession>
<evidence type="ECO:0000313" key="9">
    <source>
        <dbReference type="Proteomes" id="UP000031036"/>
    </source>
</evidence>
<dbReference type="GO" id="GO:0005669">
    <property type="term" value="C:transcription factor TFIID complex"/>
    <property type="evidence" value="ECO:0007669"/>
    <property type="project" value="TreeGrafter"/>
</dbReference>
<dbReference type="CDD" id="cd07982">
    <property type="entry name" value="HFD_TAF10"/>
    <property type="match status" value="1"/>
</dbReference>
<organism evidence="7 9">
    <name type="scientific">Toxocara canis</name>
    <name type="common">Canine roundworm</name>
    <dbReference type="NCBI Taxonomy" id="6265"/>
    <lineage>
        <taxon>Eukaryota</taxon>
        <taxon>Metazoa</taxon>
        <taxon>Ecdysozoa</taxon>
        <taxon>Nematoda</taxon>
        <taxon>Chromadorea</taxon>
        <taxon>Rhabditida</taxon>
        <taxon>Spirurina</taxon>
        <taxon>Ascaridomorpha</taxon>
        <taxon>Ascaridoidea</taxon>
        <taxon>Toxocaridae</taxon>
        <taxon>Toxocara</taxon>
    </lineage>
</organism>
<dbReference type="Proteomes" id="UP000031036">
    <property type="component" value="Unassembled WGS sequence"/>
</dbReference>
<protein>
    <submittedName>
        <fullName evidence="7">Transcription initiation factor TFIID subunit 10</fullName>
    </submittedName>
</protein>